<gene>
    <name evidence="6" type="ORF">KAK11_14830</name>
</gene>
<dbReference type="Gene3D" id="2.60.120.10">
    <property type="entry name" value="Jelly Rolls"/>
    <property type="match status" value="1"/>
</dbReference>
<keyword evidence="3" id="KW-0804">Transcription</keyword>
<protein>
    <submittedName>
        <fullName evidence="6">Crp/Fnr family transcriptional regulator</fullName>
    </submittedName>
</protein>
<feature type="domain" description="HTH crp-type" evidence="5">
    <location>
        <begin position="121"/>
        <end position="179"/>
    </location>
</feature>
<dbReference type="Gene3D" id="1.10.10.10">
    <property type="entry name" value="Winged helix-like DNA-binding domain superfamily/Winged helix DNA-binding domain"/>
    <property type="match status" value="1"/>
</dbReference>
<evidence type="ECO:0000256" key="1">
    <source>
        <dbReference type="ARBA" id="ARBA00023015"/>
    </source>
</evidence>
<comment type="caution">
    <text evidence="6">The sequence shown here is derived from an EMBL/GenBank/DDBJ whole genome shotgun (WGS) entry which is preliminary data.</text>
</comment>
<evidence type="ECO:0000313" key="7">
    <source>
        <dbReference type="Proteomes" id="UP000672097"/>
    </source>
</evidence>
<proteinExistence type="predicted"/>
<sequence length="213" mass="23231">MSLETPSSLELMHLASGEALFEAGASGTVWQLESGAVRLDRMEREGPRFVHLALPGDLLGLELLAAYPYAYTARAIVPSSARQRMLPGETQRRMALIEGLLQQQRRGEDVVKLRSGPAQDRLKHLLLTLTPEGTPWSGEGKCALPTIKDMAAIIDTAPETVSRIFANLKRTQILAGRQRQGASFSLSRLVQAEWPSGMTRSDGSQRLGVLSPT</sequence>
<evidence type="ECO:0000313" key="6">
    <source>
        <dbReference type="EMBL" id="MBQ0936610.1"/>
    </source>
</evidence>
<evidence type="ECO:0000259" key="4">
    <source>
        <dbReference type="Pfam" id="PF00027"/>
    </source>
</evidence>
<dbReference type="InterPro" id="IPR014710">
    <property type="entry name" value="RmlC-like_jellyroll"/>
</dbReference>
<keyword evidence="7" id="KW-1185">Reference proteome</keyword>
<keyword evidence="2" id="KW-0238">DNA-binding</keyword>
<reference evidence="6 7" key="1">
    <citation type="submission" date="2021-04" db="EMBL/GenBank/DDBJ databases">
        <title>The genome sequence of type strain Ideonella paludis KCTC 32238.</title>
        <authorList>
            <person name="Liu Y."/>
        </authorList>
    </citation>
    <scope>NUCLEOTIDE SEQUENCE [LARGE SCALE GENOMIC DNA]</scope>
    <source>
        <strain evidence="6 7">KCTC 32238</strain>
    </source>
</reference>
<dbReference type="EMBL" id="JAGQDG010000005">
    <property type="protein sequence ID" value="MBQ0936610.1"/>
    <property type="molecule type" value="Genomic_DNA"/>
</dbReference>
<dbReference type="SUPFAM" id="SSF46785">
    <property type="entry name" value="Winged helix' DNA-binding domain"/>
    <property type="match status" value="1"/>
</dbReference>
<evidence type="ECO:0000256" key="3">
    <source>
        <dbReference type="ARBA" id="ARBA00023163"/>
    </source>
</evidence>
<organism evidence="6 7">
    <name type="scientific">Ideonella paludis</name>
    <dbReference type="NCBI Taxonomy" id="1233411"/>
    <lineage>
        <taxon>Bacteria</taxon>
        <taxon>Pseudomonadati</taxon>
        <taxon>Pseudomonadota</taxon>
        <taxon>Betaproteobacteria</taxon>
        <taxon>Burkholderiales</taxon>
        <taxon>Sphaerotilaceae</taxon>
        <taxon>Ideonella</taxon>
    </lineage>
</organism>
<dbReference type="Pfam" id="PF13545">
    <property type="entry name" value="HTH_Crp_2"/>
    <property type="match status" value="1"/>
</dbReference>
<keyword evidence="1" id="KW-0805">Transcription regulation</keyword>
<dbReference type="Proteomes" id="UP000672097">
    <property type="component" value="Unassembled WGS sequence"/>
</dbReference>
<dbReference type="InterPro" id="IPR036390">
    <property type="entry name" value="WH_DNA-bd_sf"/>
</dbReference>
<feature type="domain" description="Cyclic nucleotide-binding" evidence="4">
    <location>
        <begin position="13"/>
        <end position="80"/>
    </location>
</feature>
<dbReference type="InterPro" id="IPR036388">
    <property type="entry name" value="WH-like_DNA-bd_sf"/>
</dbReference>
<dbReference type="InterPro" id="IPR012318">
    <property type="entry name" value="HTH_CRP"/>
</dbReference>
<dbReference type="InterPro" id="IPR018490">
    <property type="entry name" value="cNMP-bd_dom_sf"/>
</dbReference>
<dbReference type="InterPro" id="IPR000595">
    <property type="entry name" value="cNMP-bd_dom"/>
</dbReference>
<dbReference type="Pfam" id="PF00027">
    <property type="entry name" value="cNMP_binding"/>
    <property type="match status" value="1"/>
</dbReference>
<accession>A0ABS5DZM5</accession>
<dbReference type="SUPFAM" id="SSF51206">
    <property type="entry name" value="cAMP-binding domain-like"/>
    <property type="match status" value="1"/>
</dbReference>
<evidence type="ECO:0000259" key="5">
    <source>
        <dbReference type="Pfam" id="PF13545"/>
    </source>
</evidence>
<dbReference type="CDD" id="cd00038">
    <property type="entry name" value="CAP_ED"/>
    <property type="match status" value="1"/>
</dbReference>
<dbReference type="RefSeq" id="WP_210809972.1">
    <property type="nucleotide sequence ID" value="NZ_JAGQDG010000005.1"/>
</dbReference>
<name>A0ABS5DZM5_9BURK</name>
<evidence type="ECO:0000256" key="2">
    <source>
        <dbReference type="ARBA" id="ARBA00023125"/>
    </source>
</evidence>